<dbReference type="RefSeq" id="WP_386363486.1">
    <property type="nucleotide sequence ID" value="NZ_JBHRXZ010000017.1"/>
</dbReference>
<comment type="caution">
    <text evidence="3">The sequence shown here is derived from an EMBL/GenBank/DDBJ whole genome shotgun (WGS) entry which is preliminary data.</text>
</comment>
<dbReference type="InterPro" id="IPR036680">
    <property type="entry name" value="SPOR-like_sf"/>
</dbReference>
<keyword evidence="4" id="KW-1185">Reference proteome</keyword>
<dbReference type="Gene3D" id="3.30.70.1070">
    <property type="entry name" value="Sporulation related repeat"/>
    <property type="match status" value="1"/>
</dbReference>
<dbReference type="Proteomes" id="UP001595630">
    <property type="component" value="Unassembled WGS sequence"/>
</dbReference>
<dbReference type="PANTHER" id="PTHR35894:SF7">
    <property type="entry name" value="GENERAL SECRETION PATHWAY PROTEIN A-RELATED"/>
    <property type="match status" value="1"/>
</dbReference>
<dbReference type="InterPro" id="IPR007730">
    <property type="entry name" value="SPOR-like_dom"/>
</dbReference>
<gene>
    <name evidence="3" type="ORF">ACFOMF_08230</name>
</gene>
<dbReference type="EMBL" id="JBHRXZ010000017">
    <property type="protein sequence ID" value="MFC3607759.1"/>
    <property type="molecule type" value="Genomic_DNA"/>
</dbReference>
<evidence type="ECO:0000313" key="3">
    <source>
        <dbReference type="EMBL" id="MFC3607759.1"/>
    </source>
</evidence>
<evidence type="ECO:0000259" key="2">
    <source>
        <dbReference type="PROSITE" id="PS51724"/>
    </source>
</evidence>
<dbReference type="SUPFAM" id="SSF110997">
    <property type="entry name" value="Sporulation related repeat"/>
    <property type="match status" value="1"/>
</dbReference>
<evidence type="ECO:0000313" key="4">
    <source>
        <dbReference type="Proteomes" id="UP001595630"/>
    </source>
</evidence>
<name>A0ABV7T4L1_9GAMM</name>
<dbReference type="PROSITE" id="PS51724">
    <property type="entry name" value="SPOR"/>
    <property type="match status" value="1"/>
</dbReference>
<dbReference type="Pfam" id="PF13401">
    <property type="entry name" value="AAA_22"/>
    <property type="match status" value="1"/>
</dbReference>
<feature type="compositionally biased region" description="Low complexity" evidence="1">
    <location>
        <begin position="368"/>
        <end position="377"/>
    </location>
</feature>
<feature type="compositionally biased region" description="Pro residues" evidence="1">
    <location>
        <begin position="378"/>
        <end position="390"/>
    </location>
</feature>
<sequence length="504" mass="52515">MIASSAPDTYLDSYGFTHDPFAARVPGFKFFPAQRKPVLGQLHHLARYSQLLLVVTGPEGSGKSLLRQALAASSNKQSVQCMVVTPGLGESDSIAQLARALGASGTSREAIMAQVGQATLNGLEIYLLVDDAERVDEVTLQLLLDMAAGGPEGRAHVFLFGTEALVSTLEASAADSEAFHVIELQPYSLGETHAYLMQRIEGAGGDTECLDDEQVKYIHQQSGGWPGSINRVAREVLIEAVGEESVGPVRPGSSFSLPWKHLAVAGVVLVGVVMAFVLQRPGDGALQPQTTTLALEPLPVEARVQSSAPLVGEEGPVEPGPVMREPLASVAGAERGGQPLAPAGLPAPVEVPSIPVAQSPSVPAVAADVAAGSAAAPQPQPQPQPQPTPARTPEVAAAPAAPATPAVAGAGAWYLAQPSNNYVLQVLGTRSEQTAQSIARQHGSSYRYFVKTHEGKPLYVVTYGSFATQQAARAAVKSLPGSLQGGSPWARSLASVQQEIKEGR</sequence>
<dbReference type="Pfam" id="PF05036">
    <property type="entry name" value="SPOR"/>
    <property type="match status" value="1"/>
</dbReference>
<organism evidence="3 4">
    <name type="scientific">Stutzerimonas tarimensis</name>
    <dbReference type="NCBI Taxonomy" id="1507735"/>
    <lineage>
        <taxon>Bacteria</taxon>
        <taxon>Pseudomonadati</taxon>
        <taxon>Pseudomonadota</taxon>
        <taxon>Gammaproteobacteria</taxon>
        <taxon>Pseudomonadales</taxon>
        <taxon>Pseudomonadaceae</taxon>
        <taxon>Stutzerimonas</taxon>
    </lineage>
</organism>
<evidence type="ECO:0000256" key="1">
    <source>
        <dbReference type="SAM" id="MobiDB-lite"/>
    </source>
</evidence>
<dbReference type="PANTHER" id="PTHR35894">
    <property type="entry name" value="GENERAL SECRETION PATHWAY PROTEIN A-RELATED"/>
    <property type="match status" value="1"/>
</dbReference>
<feature type="domain" description="SPOR" evidence="2">
    <location>
        <begin position="416"/>
        <end position="492"/>
    </location>
</feature>
<feature type="compositionally biased region" description="Low complexity" evidence="1">
    <location>
        <begin position="391"/>
        <end position="402"/>
    </location>
</feature>
<dbReference type="SUPFAM" id="SSF52540">
    <property type="entry name" value="P-loop containing nucleoside triphosphate hydrolases"/>
    <property type="match status" value="1"/>
</dbReference>
<dbReference type="InterPro" id="IPR027417">
    <property type="entry name" value="P-loop_NTPase"/>
</dbReference>
<accession>A0ABV7T4L1</accession>
<protein>
    <submittedName>
        <fullName evidence="3">SPOR domain-containing protein</fullName>
    </submittedName>
</protein>
<dbReference type="InterPro" id="IPR052026">
    <property type="entry name" value="ExeA_AAA_ATPase_DNA-bind"/>
</dbReference>
<feature type="region of interest" description="Disordered" evidence="1">
    <location>
        <begin position="368"/>
        <end position="402"/>
    </location>
</feature>
<reference evidence="4" key="1">
    <citation type="journal article" date="2019" name="Int. J. Syst. Evol. Microbiol.">
        <title>The Global Catalogue of Microorganisms (GCM) 10K type strain sequencing project: providing services to taxonomists for standard genome sequencing and annotation.</title>
        <authorList>
            <consortium name="The Broad Institute Genomics Platform"/>
            <consortium name="The Broad Institute Genome Sequencing Center for Infectious Disease"/>
            <person name="Wu L."/>
            <person name="Ma J."/>
        </authorList>
    </citation>
    <scope>NUCLEOTIDE SEQUENCE [LARGE SCALE GENOMIC DNA]</scope>
    <source>
        <strain evidence="4">KCTC 42447</strain>
    </source>
</reference>
<proteinExistence type="predicted"/>
<dbReference type="InterPro" id="IPR049945">
    <property type="entry name" value="AAA_22"/>
</dbReference>